<dbReference type="GO" id="GO:0003677">
    <property type="term" value="F:DNA binding"/>
    <property type="evidence" value="ECO:0007669"/>
    <property type="project" value="UniProtKB-KW"/>
</dbReference>
<dbReference type="Proteomes" id="UP000184038">
    <property type="component" value="Unassembled WGS sequence"/>
</dbReference>
<keyword evidence="2" id="KW-0175">Coiled coil</keyword>
<organism evidence="4 5">
    <name type="scientific">Anaerosporobacter mobilis DSM 15930</name>
    <dbReference type="NCBI Taxonomy" id="1120996"/>
    <lineage>
        <taxon>Bacteria</taxon>
        <taxon>Bacillati</taxon>
        <taxon>Bacillota</taxon>
        <taxon>Clostridia</taxon>
        <taxon>Lachnospirales</taxon>
        <taxon>Lachnospiraceae</taxon>
        <taxon>Anaerosporobacter</taxon>
    </lineage>
</organism>
<dbReference type="RefSeq" id="WP_073290682.1">
    <property type="nucleotide sequence ID" value="NZ_FRCP01000023.1"/>
</dbReference>
<dbReference type="InterPro" id="IPR047057">
    <property type="entry name" value="MerR_fam"/>
</dbReference>
<evidence type="ECO:0000259" key="3">
    <source>
        <dbReference type="PROSITE" id="PS50937"/>
    </source>
</evidence>
<dbReference type="EMBL" id="FRCP01000023">
    <property type="protein sequence ID" value="SHM94469.1"/>
    <property type="molecule type" value="Genomic_DNA"/>
</dbReference>
<keyword evidence="1 4" id="KW-0238">DNA-binding</keyword>
<dbReference type="PANTHER" id="PTHR30204">
    <property type="entry name" value="REDOX-CYCLING DRUG-SENSING TRANSCRIPTIONAL ACTIVATOR SOXR"/>
    <property type="match status" value="1"/>
</dbReference>
<dbReference type="CDD" id="cd01107">
    <property type="entry name" value="HTH_BmrR"/>
    <property type="match status" value="1"/>
</dbReference>
<feature type="domain" description="HTH merR-type" evidence="3">
    <location>
        <begin position="1"/>
        <end position="71"/>
    </location>
</feature>
<keyword evidence="5" id="KW-1185">Reference proteome</keyword>
<dbReference type="Pfam" id="PF13411">
    <property type="entry name" value="MerR_1"/>
    <property type="match status" value="1"/>
</dbReference>
<dbReference type="InterPro" id="IPR029442">
    <property type="entry name" value="GyrI-like"/>
</dbReference>
<gene>
    <name evidence="4" type="ORF">SAMN02746066_03997</name>
</gene>
<dbReference type="Pfam" id="PF06445">
    <property type="entry name" value="GyrI-like"/>
    <property type="match status" value="1"/>
</dbReference>
<reference evidence="4 5" key="1">
    <citation type="submission" date="2016-11" db="EMBL/GenBank/DDBJ databases">
        <authorList>
            <person name="Jaros S."/>
            <person name="Januszkiewicz K."/>
            <person name="Wedrychowicz H."/>
        </authorList>
    </citation>
    <scope>NUCLEOTIDE SEQUENCE [LARGE SCALE GENOMIC DNA]</scope>
    <source>
        <strain evidence="4 5">DSM 15930</strain>
    </source>
</reference>
<evidence type="ECO:0000313" key="5">
    <source>
        <dbReference type="Proteomes" id="UP000184038"/>
    </source>
</evidence>
<protein>
    <submittedName>
        <fullName evidence="4">DNA-binding transcriptional regulator, MerR family</fullName>
    </submittedName>
</protein>
<dbReference type="PANTHER" id="PTHR30204:SF97">
    <property type="entry name" value="MERR FAMILY REGULATORY PROTEIN"/>
    <property type="match status" value="1"/>
</dbReference>
<dbReference type="SUPFAM" id="SSF55136">
    <property type="entry name" value="Probable bacterial effector-binding domain"/>
    <property type="match status" value="1"/>
</dbReference>
<dbReference type="Gene3D" id="3.20.80.10">
    <property type="entry name" value="Regulatory factor, effector binding domain"/>
    <property type="match status" value="1"/>
</dbReference>
<evidence type="ECO:0000256" key="2">
    <source>
        <dbReference type="SAM" id="Coils"/>
    </source>
</evidence>
<dbReference type="STRING" id="1120996.SAMN02746066_03997"/>
<dbReference type="PROSITE" id="PS00552">
    <property type="entry name" value="HTH_MERR_1"/>
    <property type="match status" value="1"/>
</dbReference>
<proteinExistence type="predicted"/>
<dbReference type="InterPro" id="IPR010499">
    <property type="entry name" value="AraC_E-bd"/>
</dbReference>
<dbReference type="OrthoDB" id="9773308at2"/>
<dbReference type="SUPFAM" id="SSF46955">
    <property type="entry name" value="Putative DNA-binding domain"/>
    <property type="match status" value="1"/>
</dbReference>
<sequence>MFRIGEFSKLTQVTIRMLRYYDEMGLLKPAKIDPWTGYRMYSVEQIPILNKIVYLRDSGFNVAEIAVSLNNGNDSFIVEQLDKKHEEIEQAIQFEKEKLRKIELAKRELQSTKNEMHYNVSIKSIPENQVLSLRRIIPTYYAEGELWTELSSFAMQNQIAISSDTFSIYHDTEYKEQNVDVELCAPVKKMGQSIGGFTYRVTDPIPTMACTMVYGEFSNIAGAYLTFAKWLQKNSHYQMIGESRQLVHRGPWNEIDPEKYLVEIQIPLENVK</sequence>
<dbReference type="InterPro" id="IPR011256">
    <property type="entry name" value="Reg_factor_effector_dom_sf"/>
</dbReference>
<dbReference type="InterPro" id="IPR000551">
    <property type="entry name" value="MerR-type_HTH_dom"/>
</dbReference>
<dbReference type="SMART" id="SM00871">
    <property type="entry name" value="AraC_E_bind"/>
    <property type="match status" value="1"/>
</dbReference>
<dbReference type="AlphaFoldDB" id="A0A1M7MV45"/>
<dbReference type="Gene3D" id="1.10.1660.10">
    <property type="match status" value="1"/>
</dbReference>
<dbReference type="GO" id="GO:0003700">
    <property type="term" value="F:DNA-binding transcription factor activity"/>
    <property type="evidence" value="ECO:0007669"/>
    <property type="project" value="InterPro"/>
</dbReference>
<accession>A0A1M7MV45</accession>
<evidence type="ECO:0000313" key="4">
    <source>
        <dbReference type="EMBL" id="SHM94469.1"/>
    </source>
</evidence>
<name>A0A1M7MV45_9FIRM</name>
<evidence type="ECO:0000256" key="1">
    <source>
        <dbReference type="ARBA" id="ARBA00023125"/>
    </source>
</evidence>
<dbReference type="PROSITE" id="PS50937">
    <property type="entry name" value="HTH_MERR_2"/>
    <property type="match status" value="1"/>
</dbReference>
<dbReference type="SMART" id="SM00422">
    <property type="entry name" value="HTH_MERR"/>
    <property type="match status" value="1"/>
</dbReference>
<feature type="coiled-coil region" evidence="2">
    <location>
        <begin position="78"/>
        <end position="115"/>
    </location>
</feature>
<dbReference type="InterPro" id="IPR009061">
    <property type="entry name" value="DNA-bd_dom_put_sf"/>
</dbReference>